<dbReference type="Pfam" id="PF01872">
    <property type="entry name" value="RibD_C"/>
    <property type="match status" value="1"/>
</dbReference>
<comment type="caution">
    <text evidence="2">The sequence shown here is derived from an EMBL/GenBank/DDBJ whole genome shotgun (WGS) entry which is preliminary data.</text>
</comment>
<dbReference type="PANTHER" id="PTHR38011">
    <property type="entry name" value="DIHYDROFOLATE REDUCTASE FAMILY PROTEIN (AFU_ORTHOLOGUE AFUA_8G06820)"/>
    <property type="match status" value="1"/>
</dbReference>
<dbReference type="EMBL" id="JBHSPA010000125">
    <property type="protein sequence ID" value="MFC5835392.1"/>
    <property type="molecule type" value="Genomic_DNA"/>
</dbReference>
<dbReference type="Proteomes" id="UP001596058">
    <property type="component" value="Unassembled WGS sequence"/>
</dbReference>
<dbReference type="InterPro" id="IPR024072">
    <property type="entry name" value="DHFR-like_dom_sf"/>
</dbReference>
<dbReference type="InterPro" id="IPR002734">
    <property type="entry name" value="RibDG_C"/>
</dbReference>
<reference evidence="3" key="1">
    <citation type="journal article" date="2019" name="Int. J. Syst. Evol. Microbiol.">
        <title>The Global Catalogue of Microorganisms (GCM) 10K type strain sequencing project: providing services to taxonomists for standard genome sequencing and annotation.</title>
        <authorList>
            <consortium name="The Broad Institute Genomics Platform"/>
            <consortium name="The Broad Institute Genome Sequencing Center for Infectious Disease"/>
            <person name="Wu L."/>
            <person name="Ma J."/>
        </authorList>
    </citation>
    <scope>NUCLEOTIDE SEQUENCE [LARGE SCALE GENOMIC DNA]</scope>
    <source>
        <strain evidence="3">CCUG 53903</strain>
    </source>
</reference>
<evidence type="ECO:0000259" key="1">
    <source>
        <dbReference type="Pfam" id="PF01872"/>
    </source>
</evidence>
<keyword evidence="3" id="KW-1185">Reference proteome</keyword>
<organism evidence="2 3">
    <name type="scientific">Nonomuraea insulae</name>
    <dbReference type="NCBI Taxonomy" id="1616787"/>
    <lineage>
        <taxon>Bacteria</taxon>
        <taxon>Bacillati</taxon>
        <taxon>Actinomycetota</taxon>
        <taxon>Actinomycetes</taxon>
        <taxon>Streptosporangiales</taxon>
        <taxon>Streptosporangiaceae</taxon>
        <taxon>Nonomuraea</taxon>
    </lineage>
</organism>
<dbReference type="RefSeq" id="WP_379524810.1">
    <property type="nucleotide sequence ID" value="NZ_JBHSPA010000125.1"/>
</dbReference>
<dbReference type="PANTHER" id="PTHR38011:SF11">
    <property type="entry name" value="2,5-DIAMINO-6-RIBOSYLAMINO-4(3H)-PYRIMIDINONE 5'-PHOSPHATE REDUCTASE"/>
    <property type="match status" value="1"/>
</dbReference>
<accession>A0ABW1DCY0</accession>
<sequence>MRKIVAELFTSLDGVVGSPDQWHGPHHSEEMEHDIQAGLAASDTMLLGRRTYQEHAGFWPGESGGLADLMNGIDKIVFSATLTELDWVNSRPATGDLTEEVTRLKRQPGKDILVTGSVTLVQSLLRAGLLDELRLLIDPVVVGDGRRLFESEGERLSCALAGSRTYTSGTISATYAINH</sequence>
<feature type="domain" description="Bacterial bifunctional deaminase-reductase C-terminal" evidence="1">
    <location>
        <begin position="2"/>
        <end position="171"/>
    </location>
</feature>
<name>A0ABW1DCY0_9ACTN</name>
<dbReference type="SUPFAM" id="SSF53597">
    <property type="entry name" value="Dihydrofolate reductase-like"/>
    <property type="match status" value="1"/>
</dbReference>
<evidence type="ECO:0000313" key="2">
    <source>
        <dbReference type="EMBL" id="MFC5835392.1"/>
    </source>
</evidence>
<gene>
    <name evidence="2" type="ORF">ACFPZ3_67225</name>
</gene>
<dbReference type="InterPro" id="IPR050765">
    <property type="entry name" value="Riboflavin_Biosynth_HTPR"/>
</dbReference>
<protein>
    <submittedName>
        <fullName evidence="2">Dihydrofolate reductase family protein</fullName>
    </submittedName>
</protein>
<dbReference type="Gene3D" id="3.40.430.10">
    <property type="entry name" value="Dihydrofolate Reductase, subunit A"/>
    <property type="match status" value="1"/>
</dbReference>
<evidence type="ECO:0000313" key="3">
    <source>
        <dbReference type="Proteomes" id="UP001596058"/>
    </source>
</evidence>
<proteinExistence type="predicted"/>